<keyword evidence="7 13" id="KW-0479">Metal-binding</keyword>
<dbReference type="PANTHER" id="PTHR38011:SF7">
    <property type="entry name" value="2,5-DIAMINO-6-RIBOSYLAMINO-4(3H)-PYRIMIDINONE 5'-PHOSPHATE REDUCTASE"/>
    <property type="match status" value="1"/>
</dbReference>
<evidence type="ECO:0000256" key="9">
    <source>
        <dbReference type="ARBA" id="ARBA00022833"/>
    </source>
</evidence>
<dbReference type="Gene3D" id="3.40.430.10">
    <property type="entry name" value="Dihydrofolate Reductase, subunit A"/>
    <property type="match status" value="1"/>
</dbReference>
<dbReference type="NCBIfam" id="TIGR00227">
    <property type="entry name" value="ribD_Cterm"/>
    <property type="match status" value="1"/>
</dbReference>
<protein>
    <recommendedName>
        <fullName evidence="13">Riboflavin biosynthesis protein RibD</fullName>
    </recommendedName>
    <domain>
        <recommendedName>
            <fullName evidence="13">Diaminohydroxyphosphoribosylaminopyrimidine deaminase</fullName>
            <shortName evidence="13">DRAP deaminase</shortName>
            <ecNumber evidence="13">3.5.4.26</ecNumber>
        </recommendedName>
        <alternativeName>
            <fullName evidence="13">Riboflavin-specific deaminase</fullName>
        </alternativeName>
    </domain>
    <domain>
        <recommendedName>
            <fullName evidence="13">5-amino-6-(5-phosphoribosylamino)uracil reductase</fullName>
            <ecNumber evidence="13">1.1.1.193</ecNumber>
        </recommendedName>
        <alternativeName>
            <fullName evidence="13">HTP reductase</fullName>
        </alternativeName>
    </domain>
</protein>
<dbReference type="InterPro" id="IPR002125">
    <property type="entry name" value="CMP_dCMP_dom"/>
</dbReference>
<keyword evidence="11 13" id="KW-0560">Oxidoreductase</keyword>
<dbReference type="Proteomes" id="UP000001208">
    <property type="component" value="Chromosome"/>
</dbReference>
<dbReference type="STRING" id="517418.Ctha_2078"/>
<dbReference type="eggNOG" id="COG0117">
    <property type="taxonomic scope" value="Bacteria"/>
</dbReference>
<dbReference type="InterPro" id="IPR002734">
    <property type="entry name" value="RibDG_C"/>
</dbReference>
<dbReference type="AlphaFoldDB" id="B3QVD0"/>
<comment type="catalytic activity">
    <reaction evidence="13">
        <text>2,5-diamino-6-hydroxy-4-(5-phosphoribosylamino)-pyrimidine + H2O + H(+) = 5-amino-6-(5-phospho-D-ribosylamino)uracil + NH4(+)</text>
        <dbReference type="Rhea" id="RHEA:21868"/>
        <dbReference type="ChEBI" id="CHEBI:15377"/>
        <dbReference type="ChEBI" id="CHEBI:15378"/>
        <dbReference type="ChEBI" id="CHEBI:28938"/>
        <dbReference type="ChEBI" id="CHEBI:58453"/>
        <dbReference type="ChEBI" id="CHEBI:58614"/>
        <dbReference type="EC" id="3.5.4.26"/>
    </reaction>
</comment>
<feature type="binding site" evidence="15">
    <location>
        <position position="214"/>
    </location>
    <ligand>
        <name>substrate</name>
    </ligand>
</feature>
<feature type="binding site" evidence="16">
    <location>
        <position position="91"/>
    </location>
    <ligand>
        <name>Zn(2+)</name>
        <dbReference type="ChEBI" id="CHEBI:29105"/>
        <note>catalytic</note>
    </ligand>
</feature>
<evidence type="ECO:0000256" key="13">
    <source>
        <dbReference type="PIRNR" id="PIRNR006769"/>
    </source>
</evidence>
<dbReference type="InterPro" id="IPR016193">
    <property type="entry name" value="Cytidine_deaminase-like"/>
</dbReference>
<comment type="catalytic activity">
    <reaction evidence="13">
        <text>5-amino-6-(5-phospho-D-ribitylamino)uracil + NADP(+) = 5-amino-6-(5-phospho-D-ribosylamino)uracil + NADPH + H(+)</text>
        <dbReference type="Rhea" id="RHEA:17845"/>
        <dbReference type="ChEBI" id="CHEBI:15378"/>
        <dbReference type="ChEBI" id="CHEBI:57783"/>
        <dbReference type="ChEBI" id="CHEBI:58349"/>
        <dbReference type="ChEBI" id="CHEBI:58421"/>
        <dbReference type="ChEBI" id="CHEBI:58453"/>
        <dbReference type="EC" id="1.1.1.193"/>
    </reaction>
</comment>
<feature type="domain" description="CMP/dCMP-type deaminase" evidence="17">
    <location>
        <begin position="6"/>
        <end position="129"/>
    </location>
</feature>
<dbReference type="InterPro" id="IPR011549">
    <property type="entry name" value="RibD_C"/>
</dbReference>
<comment type="function">
    <text evidence="1 13">Converts 2,5-diamino-6-(ribosylamino)-4(3h)-pyrimidinone 5'-phosphate into 5-amino-6-(ribosylamino)-2,4(1h,3h)-pyrimidinedione 5'-phosphate.</text>
</comment>
<dbReference type="FunFam" id="3.40.140.10:FF:000025">
    <property type="entry name" value="Riboflavin biosynthesis protein RibD"/>
    <property type="match status" value="1"/>
</dbReference>
<evidence type="ECO:0000313" key="19">
    <source>
        <dbReference type="Proteomes" id="UP000001208"/>
    </source>
</evidence>
<dbReference type="InterPro" id="IPR004794">
    <property type="entry name" value="Eubact_RibD"/>
</dbReference>
<evidence type="ECO:0000313" key="18">
    <source>
        <dbReference type="EMBL" id="ACF14530.1"/>
    </source>
</evidence>
<dbReference type="InterPro" id="IPR016192">
    <property type="entry name" value="APOBEC/CMP_deaminase_Zn-bd"/>
</dbReference>
<evidence type="ECO:0000256" key="8">
    <source>
        <dbReference type="ARBA" id="ARBA00022801"/>
    </source>
</evidence>
<feature type="binding site" evidence="15">
    <location>
        <position position="161"/>
    </location>
    <ligand>
        <name>NADP(+)</name>
        <dbReference type="ChEBI" id="CHEBI:58349"/>
    </ligand>
</feature>
<dbReference type="UniPathway" id="UPA00275">
    <property type="reaction ID" value="UER00401"/>
</dbReference>
<dbReference type="KEGG" id="cts:Ctha_2078"/>
<dbReference type="EMBL" id="CP001100">
    <property type="protein sequence ID" value="ACF14530.1"/>
    <property type="molecule type" value="Genomic_DNA"/>
</dbReference>
<evidence type="ECO:0000256" key="3">
    <source>
        <dbReference type="ARBA" id="ARBA00004910"/>
    </source>
</evidence>
<feature type="binding site" evidence="15">
    <location>
        <position position="175"/>
    </location>
    <ligand>
        <name>substrate</name>
    </ligand>
</feature>
<accession>B3QVD0</accession>
<evidence type="ECO:0000256" key="14">
    <source>
        <dbReference type="PIRSR" id="PIRSR006769-1"/>
    </source>
</evidence>
<dbReference type="OrthoDB" id="9800865at2"/>
<dbReference type="eggNOG" id="COG1985">
    <property type="taxonomic scope" value="Bacteria"/>
</dbReference>
<dbReference type="CDD" id="cd01284">
    <property type="entry name" value="Riboflavin_deaminase-reductase"/>
    <property type="match status" value="1"/>
</dbReference>
<evidence type="ECO:0000256" key="15">
    <source>
        <dbReference type="PIRSR" id="PIRSR006769-2"/>
    </source>
</evidence>
<organism evidence="18 19">
    <name type="scientific">Chloroherpeton thalassium (strain ATCC 35110 / GB-78)</name>
    <dbReference type="NCBI Taxonomy" id="517418"/>
    <lineage>
        <taxon>Bacteria</taxon>
        <taxon>Pseudomonadati</taxon>
        <taxon>Chlorobiota</taxon>
        <taxon>Chlorobiia</taxon>
        <taxon>Chlorobiales</taxon>
        <taxon>Chloroherpetonaceae</taxon>
        <taxon>Chloroherpeton</taxon>
    </lineage>
</organism>
<dbReference type="NCBIfam" id="TIGR00326">
    <property type="entry name" value="eubact_ribD"/>
    <property type="match status" value="1"/>
</dbReference>
<keyword evidence="6 13" id="KW-0686">Riboflavin biosynthesis</keyword>
<dbReference type="GO" id="GO:0008270">
    <property type="term" value="F:zinc ion binding"/>
    <property type="evidence" value="ECO:0007669"/>
    <property type="project" value="InterPro"/>
</dbReference>
<proteinExistence type="inferred from homology"/>
<dbReference type="Gene3D" id="3.40.140.10">
    <property type="entry name" value="Cytidine Deaminase, domain 2"/>
    <property type="match status" value="1"/>
</dbReference>
<feature type="binding site" evidence="16">
    <location>
        <position position="55"/>
    </location>
    <ligand>
        <name>Zn(2+)</name>
        <dbReference type="ChEBI" id="CHEBI:29105"/>
        <note>catalytic</note>
    </ligand>
</feature>
<dbReference type="PROSITE" id="PS00903">
    <property type="entry name" value="CYT_DCMP_DEAMINASES_1"/>
    <property type="match status" value="1"/>
</dbReference>
<comment type="cofactor">
    <cofactor evidence="13 16">
        <name>Zn(2+)</name>
        <dbReference type="ChEBI" id="CHEBI:29105"/>
    </cofactor>
    <text evidence="13 16">Binds 1 zinc ion.</text>
</comment>
<feature type="binding site" evidence="16">
    <location>
        <position position="82"/>
    </location>
    <ligand>
        <name>Zn(2+)</name>
        <dbReference type="ChEBI" id="CHEBI:29105"/>
        <note>catalytic</note>
    </ligand>
</feature>
<dbReference type="SUPFAM" id="SSF53927">
    <property type="entry name" value="Cytidine deaminase-like"/>
    <property type="match status" value="1"/>
</dbReference>
<dbReference type="HOGENOM" id="CLU_036590_1_1_10"/>
<dbReference type="GO" id="GO:0008703">
    <property type="term" value="F:5-amino-6-(5-phosphoribosylamino)uracil reductase activity"/>
    <property type="evidence" value="ECO:0007669"/>
    <property type="project" value="UniProtKB-EC"/>
</dbReference>
<comment type="pathway">
    <text evidence="3 13">Cofactor biosynthesis; riboflavin biosynthesis; 5-amino-6-(D-ribitylamino)uracil from GTP: step 3/4.</text>
</comment>
<keyword evidence="19" id="KW-1185">Reference proteome</keyword>
<sequence length="368" mass="40607">MQKNFSEDEFYIDRCLKLAKKGAGFVSPNPLVGSVIVHNGKIIGEGFHEVYGGPHAEVNAIGSVAQPILLQESTLYVNLEPCAHFGKTPPCADLIIRHKIPRVVIGCLDPFEHVSGKGAEKLRHAGVEVKVGVLESEALRLNEAFIHFHIQKRPFVALKFAQTLDGKIATTSGDSKWITNKASRTLGHQLRSWHSAILIGTNTALADDPELTVRHVEGKNPVRVLLDRRLSVPLTAKIFNAAANTLVFTSSQNTNHPKVGKLNEKNVEVFFVTENEAGLSFSEIFQVLYEKKLLSVYVEGGSGVYSRLIQEGYCEKFYGFIAPKIVGGDGLATFRPLEITNMAEAVSLRFHQVQMLDGDIFIEGYFNH</sequence>
<keyword evidence="9 13" id="KW-0862">Zinc</keyword>
<evidence type="ECO:0000256" key="16">
    <source>
        <dbReference type="PIRSR" id="PIRSR006769-3"/>
    </source>
</evidence>
<feature type="binding site" evidence="15">
    <location>
        <position position="177"/>
    </location>
    <ligand>
        <name>NADP(+)</name>
        <dbReference type="ChEBI" id="CHEBI:58349"/>
    </ligand>
</feature>
<evidence type="ECO:0000256" key="10">
    <source>
        <dbReference type="ARBA" id="ARBA00022857"/>
    </source>
</evidence>
<dbReference type="EC" id="1.1.1.193" evidence="13"/>
<comment type="pathway">
    <text evidence="2 13">Cofactor biosynthesis; riboflavin biosynthesis; 5-amino-6-(D-ribitylamino)uracil from GTP: step 2/4.</text>
</comment>
<dbReference type="Pfam" id="PF00383">
    <property type="entry name" value="dCMP_cyt_deam_1"/>
    <property type="match status" value="1"/>
</dbReference>
<dbReference type="GO" id="GO:0008835">
    <property type="term" value="F:diaminohydroxyphosphoribosylaminopyrimidine deaminase activity"/>
    <property type="evidence" value="ECO:0007669"/>
    <property type="project" value="UniProtKB-EC"/>
</dbReference>
<comment type="similarity">
    <text evidence="4 13">In the N-terminal section; belongs to the cytidine and deoxycytidylate deaminase family.</text>
</comment>
<feature type="binding site" evidence="15">
    <location>
        <position position="299"/>
    </location>
    <ligand>
        <name>substrate</name>
    </ligand>
</feature>
<dbReference type="PROSITE" id="PS51747">
    <property type="entry name" value="CYT_DCMP_DEAMINASES_2"/>
    <property type="match status" value="1"/>
</dbReference>
<evidence type="ECO:0000256" key="5">
    <source>
        <dbReference type="ARBA" id="ARBA00007417"/>
    </source>
</evidence>
<evidence type="ECO:0000256" key="7">
    <source>
        <dbReference type="ARBA" id="ARBA00022723"/>
    </source>
</evidence>
<feature type="binding site" evidence="15">
    <location>
        <position position="203"/>
    </location>
    <ligand>
        <name>substrate</name>
    </ligand>
</feature>
<dbReference type="InterPro" id="IPR050765">
    <property type="entry name" value="Riboflavin_Biosynth_HTPR"/>
</dbReference>
<keyword evidence="10 13" id="KW-0521">NADP</keyword>
<evidence type="ECO:0000256" key="2">
    <source>
        <dbReference type="ARBA" id="ARBA00004882"/>
    </source>
</evidence>
<feature type="binding site" evidence="15">
    <location>
        <position position="211"/>
    </location>
    <ligand>
        <name>substrate</name>
    </ligand>
</feature>
<dbReference type="GO" id="GO:0050661">
    <property type="term" value="F:NADP binding"/>
    <property type="evidence" value="ECO:0007669"/>
    <property type="project" value="InterPro"/>
</dbReference>
<evidence type="ECO:0000256" key="11">
    <source>
        <dbReference type="ARBA" id="ARBA00023002"/>
    </source>
</evidence>
<reference evidence="18 19" key="1">
    <citation type="submission" date="2008-06" db="EMBL/GenBank/DDBJ databases">
        <title>Complete sequence of Chloroherpeton thalassium ATCC 35110.</title>
        <authorList>
            <consortium name="US DOE Joint Genome Institute"/>
            <person name="Lucas S."/>
            <person name="Copeland A."/>
            <person name="Lapidus A."/>
            <person name="Glavina del Rio T."/>
            <person name="Dalin E."/>
            <person name="Tice H."/>
            <person name="Bruce D."/>
            <person name="Goodwin L."/>
            <person name="Pitluck S."/>
            <person name="Schmutz J."/>
            <person name="Larimer F."/>
            <person name="Land M."/>
            <person name="Hauser L."/>
            <person name="Kyrpides N."/>
            <person name="Mikhailova N."/>
            <person name="Liu Z."/>
            <person name="Li T."/>
            <person name="Zhao F."/>
            <person name="Overmann J."/>
            <person name="Bryant D.A."/>
            <person name="Richardson P."/>
        </authorList>
    </citation>
    <scope>NUCLEOTIDE SEQUENCE [LARGE SCALE GENOMIC DNA]</scope>
    <source>
        <strain evidence="19">ATCC 35110 / GB-78</strain>
    </source>
</reference>
<feature type="binding site" evidence="15">
    <location>
        <position position="191"/>
    </location>
    <ligand>
        <name>substrate</name>
    </ligand>
</feature>
<comment type="similarity">
    <text evidence="5 13">In the C-terminal section; belongs to the HTP reductase family.</text>
</comment>
<dbReference type="PANTHER" id="PTHR38011">
    <property type="entry name" value="DIHYDROFOLATE REDUCTASE FAMILY PROTEIN (AFU_ORTHOLOGUE AFUA_8G06820)"/>
    <property type="match status" value="1"/>
</dbReference>
<evidence type="ECO:0000256" key="6">
    <source>
        <dbReference type="ARBA" id="ARBA00022619"/>
    </source>
</evidence>
<dbReference type="GO" id="GO:0009231">
    <property type="term" value="P:riboflavin biosynthetic process"/>
    <property type="evidence" value="ECO:0007669"/>
    <property type="project" value="UniProtKB-UniPathway"/>
</dbReference>
<dbReference type="InterPro" id="IPR024072">
    <property type="entry name" value="DHFR-like_dom_sf"/>
</dbReference>
<dbReference type="Pfam" id="PF01872">
    <property type="entry name" value="RibD_C"/>
    <property type="match status" value="1"/>
</dbReference>
<dbReference type="PIRSF" id="PIRSF006769">
    <property type="entry name" value="RibD"/>
    <property type="match status" value="1"/>
</dbReference>
<evidence type="ECO:0000256" key="4">
    <source>
        <dbReference type="ARBA" id="ARBA00005259"/>
    </source>
</evidence>
<dbReference type="EC" id="3.5.4.26" evidence="13"/>
<name>B3QVD0_CHLT3</name>
<evidence type="ECO:0000256" key="1">
    <source>
        <dbReference type="ARBA" id="ARBA00002151"/>
    </source>
</evidence>
<feature type="active site" description="Proton donor" evidence="14">
    <location>
        <position position="57"/>
    </location>
</feature>
<keyword evidence="8 13" id="KW-0378">Hydrolase</keyword>
<evidence type="ECO:0000259" key="17">
    <source>
        <dbReference type="PROSITE" id="PS51747"/>
    </source>
</evidence>
<dbReference type="RefSeq" id="WP_012500613.1">
    <property type="nucleotide sequence ID" value="NC_011026.1"/>
</dbReference>
<evidence type="ECO:0000256" key="12">
    <source>
        <dbReference type="ARBA" id="ARBA00023268"/>
    </source>
</evidence>
<keyword evidence="12" id="KW-0511">Multifunctional enzyme</keyword>
<feature type="binding site" evidence="15">
    <location>
        <position position="207"/>
    </location>
    <ligand>
        <name>NADP(+)</name>
        <dbReference type="ChEBI" id="CHEBI:58349"/>
    </ligand>
</feature>
<gene>
    <name evidence="18" type="ordered locus">Ctha_2078</name>
</gene>
<dbReference type="SUPFAM" id="SSF53597">
    <property type="entry name" value="Dihydrofolate reductase-like"/>
    <property type="match status" value="1"/>
</dbReference>